<protein>
    <recommendedName>
        <fullName evidence="4">Proline-rich cell wall protein</fullName>
    </recommendedName>
</protein>
<gene>
    <name evidence="2" type="ORF">SAY87_020352</name>
</gene>
<keyword evidence="3" id="KW-1185">Reference proteome</keyword>
<proteinExistence type="predicted"/>
<sequence length="214" mass="23559">MVYDFDFREAGRIPLYGNPTQSPSSSAPPQAFYDQRMYPRLGSQHGYGVPPPPAARPYGAPAPPSSSGLGIRVAIKPEYRINPPPHMLPYMGDVPRSSFHFNFDFERKILAEAEKENPNWGKLAMENQPLRTAEPVPPPAPAEDPIVSKYVASGLNREAVILALSKFGDDPTKVKKFVSGYTALREMGFSSANVSEALFMYDNDTNKALAHCLT</sequence>
<feature type="region of interest" description="Disordered" evidence="1">
    <location>
        <begin position="14"/>
        <end position="63"/>
    </location>
</feature>
<dbReference type="Proteomes" id="UP001345219">
    <property type="component" value="Chromosome 15"/>
</dbReference>
<dbReference type="GO" id="GO:0043162">
    <property type="term" value="P:ubiquitin-dependent protein catabolic process via the multivesicular body sorting pathway"/>
    <property type="evidence" value="ECO:0007669"/>
    <property type="project" value="InterPro"/>
</dbReference>
<feature type="compositionally biased region" description="Pro residues" evidence="1">
    <location>
        <begin position="49"/>
        <end position="63"/>
    </location>
</feature>
<dbReference type="InterPro" id="IPR042575">
    <property type="entry name" value="UBAP1_C"/>
</dbReference>
<dbReference type="GO" id="GO:0000813">
    <property type="term" value="C:ESCRT I complex"/>
    <property type="evidence" value="ECO:0007669"/>
    <property type="project" value="InterPro"/>
</dbReference>
<accession>A0AAN7K6J7</accession>
<dbReference type="InterPro" id="IPR038870">
    <property type="entry name" value="UBAP1"/>
</dbReference>
<dbReference type="GO" id="GO:0043130">
    <property type="term" value="F:ubiquitin binding"/>
    <property type="evidence" value="ECO:0007669"/>
    <property type="project" value="InterPro"/>
</dbReference>
<evidence type="ECO:0000256" key="1">
    <source>
        <dbReference type="SAM" id="MobiDB-lite"/>
    </source>
</evidence>
<dbReference type="EMBL" id="JAXIOK010000012">
    <property type="protein sequence ID" value="KAK4759051.1"/>
    <property type="molecule type" value="Genomic_DNA"/>
</dbReference>
<dbReference type="Gene3D" id="1.20.120.1920">
    <property type="entry name" value="UBAP1 SOUBA domain"/>
    <property type="match status" value="1"/>
</dbReference>
<evidence type="ECO:0000313" key="3">
    <source>
        <dbReference type="Proteomes" id="UP001345219"/>
    </source>
</evidence>
<reference evidence="2 3" key="1">
    <citation type="journal article" date="2023" name="Hortic Res">
        <title>Pangenome of water caltrop reveals structural variations and asymmetric subgenome divergence after allopolyploidization.</title>
        <authorList>
            <person name="Zhang X."/>
            <person name="Chen Y."/>
            <person name="Wang L."/>
            <person name="Yuan Y."/>
            <person name="Fang M."/>
            <person name="Shi L."/>
            <person name="Lu R."/>
            <person name="Comes H.P."/>
            <person name="Ma Y."/>
            <person name="Chen Y."/>
            <person name="Huang G."/>
            <person name="Zhou Y."/>
            <person name="Zheng Z."/>
            <person name="Qiu Y."/>
        </authorList>
    </citation>
    <scope>NUCLEOTIDE SEQUENCE [LARGE SCALE GENOMIC DNA]</scope>
    <source>
        <tissue evidence="2">Roots</tissue>
    </source>
</reference>
<name>A0AAN7K6J7_9MYRT</name>
<feature type="compositionally biased region" description="Low complexity" evidence="1">
    <location>
        <begin position="19"/>
        <end position="31"/>
    </location>
</feature>
<dbReference type="PANTHER" id="PTHR15960:SF5">
    <property type="entry name" value="LD44032P"/>
    <property type="match status" value="1"/>
</dbReference>
<evidence type="ECO:0000313" key="2">
    <source>
        <dbReference type="EMBL" id="KAK4759051.1"/>
    </source>
</evidence>
<dbReference type="AlphaFoldDB" id="A0AAN7K6J7"/>
<comment type="caution">
    <text evidence="2">The sequence shown here is derived from an EMBL/GenBank/DDBJ whole genome shotgun (WGS) entry which is preliminary data.</text>
</comment>
<dbReference type="PANTHER" id="PTHR15960">
    <property type="entry name" value="LD44032P"/>
    <property type="match status" value="1"/>
</dbReference>
<evidence type="ECO:0008006" key="4">
    <source>
        <dbReference type="Google" id="ProtNLM"/>
    </source>
</evidence>
<organism evidence="2 3">
    <name type="scientific">Trapa incisa</name>
    <dbReference type="NCBI Taxonomy" id="236973"/>
    <lineage>
        <taxon>Eukaryota</taxon>
        <taxon>Viridiplantae</taxon>
        <taxon>Streptophyta</taxon>
        <taxon>Embryophyta</taxon>
        <taxon>Tracheophyta</taxon>
        <taxon>Spermatophyta</taxon>
        <taxon>Magnoliopsida</taxon>
        <taxon>eudicotyledons</taxon>
        <taxon>Gunneridae</taxon>
        <taxon>Pentapetalae</taxon>
        <taxon>rosids</taxon>
        <taxon>malvids</taxon>
        <taxon>Myrtales</taxon>
        <taxon>Lythraceae</taxon>
        <taxon>Trapa</taxon>
    </lineage>
</organism>